<dbReference type="RefSeq" id="WP_386356978.1">
    <property type="nucleotide sequence ID" value="NZ_JBHSFG010000124.1"/>
</dbReference>
<organism evidence="1 2">
    <name type="scientific">Streptomyces xiangluensis</name>
    <dbReference type="NCBI Taxonomy" id="2665720"/>
    <lineage>
        <taxon>Bacteria</taxon>
        <taxon>Bacillati</taxon>
        <taxon>Actinomycetota</taxon>
        <taxon>Actinomycetes</taxon>
        <taxon>Kitasatosporales</taxon>
        <taxon>Streptomycetaceae</taxon>
        <taxon>Streptomyces</taxon>
    </lineage>
</organism>
<protein>
    <submittedName>
        <fullName evidence="1">Uncharacterized protein</fullName>
    </submittedName>
</protein>
<evidence type="ECO:0000313" key="1">
    <source>
        <dbReference type="EMBL" id="MFC4472716.1"/>
    </source>
</evidence>
<evidence type="ECO:0000313" key="2">
    <source>
        <dbReference type="Proteomes" id="UP001596012"/>
    </source>
</evidence>
<reference evidence="2" key="1">
    <citation type="journal article" date="2019" name="Int. J. Syst. Evol. Microbiol.">
        <title>The Global Catalogue of Microorganisms (GCM) 10K type strain sequencing project: providing services to taxonomists for standard genome sequencing and annotation.</title>
        <authorList>
            <consortium name="The Broad Institute Genomics Platform"/>
            <consortium name="The Broad Institute Genome Sequencing Center for Infectious Disease"/>
            <person name="Wu L."/>
            <person name="Ma J."/>
        </authorList>
    </citation>
    <scope>NUCLEOTIDE SEQUENCE [LARGE SCALE GENOMIC DNA]</scope>
    <source>
        <strain evidence="2">DT43</strain>
    </source>
</reference>
<name>A0ABV8Z822_9ACTN</name>
<comment type="caution">
    <text evidence="1">The sequence shown here is derived from an EMBL/GenBank/DDBJ whole genome shotgun (WGS) entry which is preliminary data.</text>
</comment>
<accession>A0ABV8Z822</accession>
<dbReference type="Proteomes" id="UP001596012">
    <property type="component" value="Unassembled WGS sequence"/>
</dbReference>
<proteinExistence type="predicted"/>
<keyword evidence="2" id="KW-1185">Reference proteome</keyword>
<gene>
    <name evidence="1" type="ORF">ACFPH6_51105</name>
</gene>
<dbReference type="EMBL" id="JBHSFG010000124">
    <property type="protein sequence ID" value="MFC4472716.1"/>
    <property type="molecule type" value="Genomic_DNA"/>
</dbReference>
<sequence length="45" mass="5257">MAEVASEAVRTGDQYRIDERLGERKPFHQVVVHSLERTMRWSGVE</sequence>